<dbReference type="SUPFAM" id="SSF53686">
    <property type="entry name" value="Tryptophan synthase beta subunit-like PLP-dependent enzymes"/>
    <property type="match status" value="1"/>
</dbReference>
<dbReference type="Gene3D" id="3.40.50.1100">
    <property type="match status" value="1"/>
</dbReference>
<dbReference type="eggNOG" id="arCOG01434">
    <property type="taxonomic scope" value="Archaea"/>
</dbReference>
<sequence length="130" mass="13323">DIDDIAETLADSIAVGRPRNTIKACRALEQSGGTSVLVSDAEILEAETLLGSTEGIYSEPAGATPVAGVQTALDQGIIEQDETVVVVSTGFGLKDTKSAEKATGGVDRIDPKITEVEGLYGTAEEAAADD</sequence>
<evidence type="ECO:0000259" key="1">
    <source>
        <dbReference type="Pfam" id="PF00291"/>
    </source>
</evidence>
<dbReference type="AlphaFoldDB" id="M0L2B6"/>
<reference evidence="2 3" key="1">
    <citation type="journal article" date="2014" name="PLoS Genet.">
        <title>Phylogenetically driven sequencing of extremely halophilic archaea reveals strategies for static and dynamic osmo-response.</title>
        <authorList>
            <person name="Becker E.A."/>
            <person name="Seitzer P.M."/>
            <person name="Tritt A."/>
            <person name="Larsen D."/>
            <person name="Krusor M."/>
            <person name="Yao A.I."/>
            <person name="Wu D."/>
            <person name="Madern D."/>
            <person name="Eisen J.A."/>
            <person name="Darling A.E."/>
            <person name="Facciotti M.T."/>
        </authorList>
    </citation>
    <scope>NUCLEOTIDE SEQUENCE [LARGE SCALE GENOMIC DNA]</scope>
    <source>
        <strain evidence="3">ATCC 49778 / DSM 6131 / JCM 7785 / NBRC 101032 / NCIMB 13157 / TR-1</strain>
    </source>
</reference>
<dbReference type="STRING" id="1227453.C444_20371"/>
<gene>
    <name evidence="2" type="ORF">C444_20371</name>
</gene>
<dbReference type="Proteomes" id="UP000011524">
    <property type="component" value="Unassembled WGS sequence"/>
</dbReference>
<feature type="domain" description="Tryptophan synthase beta chain-like PALP" evidence="1">
    <location>
        <begin position="4"/>
        <end position="90"/>
    </location>
</feature>
<dbReference type="PATRIC" id="fig|1227453.3.peg.4006"/>
<dbReference type="RefSeq" id="WP_004594895.1">
    <property type="nucleotide sequence ID" value="NZ_AOLY01000044.1"/>
</dbReference>
<comment type="caution">
    <text evidence="2">The sequence shown here is derived from an EMBL/GenBank/DDBJ whole genome shotgun (WGS) entry which is preliminary data.</text>
</comment>
<dbReference type="Pfam" id="PF00291">
    <property type="entry name" value="PALP"/>
    <property type="match status" value="1"/>
</dbReference>
<evidence type="ECO:0000313" key="2">
    <source>
        <dbReference type="EMBL" id="EMA27243.1"/>
    </source>
</evidence>
<feature type="non-terminal residue" evidence="2">
    <location>
        <position position="1"/>
    </location>
</feature>
<organism evidence="2 3">
    <name type="scientific">Haloarcula japonica (strain ATCC 49778 / DSM 6131 / JCM 7785 / NBRC 101032 / NCIMB 13157 / TR-1)</name>
    <dbReference type="NCBI Taxonomy" id="1227453"/>
    <lineage>
        <taxon>Archaea</taxon>
        <taxon>Methanobacteriati</taxon>
        <taxon>Methanobacteriota</taxon>
        <taxon>Stenosarchaea group</taxon>
        <taxon>Halobacteria</taxon>
        <taxon>Halobacteriales</taxon>
        <taxon>Haloarculaceae</taxon>
        <taxon>Haloarcula</taxon>
    </lineage>
</organism>
<dbReference type="InterPro" id="IPR001926">
    <property type="entry name" value="TrpB-like_PALP"/>
</dbReference>
<dbReference type="OrthoDB" id="380457at2157"/>
<dbReference type="InterPro" id="IPR036052">
    <property type="entry name" value="TrpB-like_PALP_sf"/>
</dbReference>
<dbReference type="EMBL" id="AOLY01000044">
    <property type="protein sequence ID" value="EMA27243.1"/>
    <property type="molecule type" value="Genomic_DNA"/>
</dbReference>
<keyword evidence="3" id="KW-1185">Reference proteome</keyword>
<name>M0L2B6_HALJT</name>
<protein>
    <submittedName>
        <fullName evidence="2">Threonine synthase</fullName>
    </submittedName>
</protein>
<proteinExistence type="predicted"/>
<accession>M0L2B6</accession>
<evidence type="ECO:0000313" key="3">
    <source>
        <dbReference type="Proteomes" id="UP000011524"/>
    </source>
</evidence>